<comment type="similarity">
    <text evidence="2 6">Belongs to the acyl-CoA dehydrogenase family.</text>
</comment>
<evidence type="ECO:0000256" key="6">
    <source>
        <dbReference type="RuleBase" id="RU362125"/>
    </source>
</evidence>
<name>A0ABS7PSL9_9SPHN</name>
<dbReference type="SUPFAM" id="SSF56645">
    <property type="entry name" value="Acyl-CoA dehydrogenase NM domain-like"/>
    <property type="match status" value="1"/>
</dbReference>
<organism evidence="10 11">
    <name type="scientific">Sphingomonas colocasiae</name>
    <dbReference type="NCBI Taxonomy" id="1848973"/>
    <lineage>
        <taxon>Bacteria</taxon>
        <taxon>Pseudomonadati</taxon>
        <taxon>Pseudomonadota</taxon>
        <taxon>Alphaproteobacteria</taxon>
        <taxon>Sphingomonadales</taxon>
        <taxon>Sphingomonadaceae</taxon>
        <taxon>Sphingomonas</taxon>
    </lineage>
</organism>
<gene>
    <name evidence="10" type="ORF">K7G82_18660</name>
</gene>
<evidence type="ECO:0000259" key="9">
    <source>
        <dbReference type="Pfam" id="PF02771"/>
    </source>
</evidence>
<evidence type="ECO:0000256" key="2">
    <source>
        <dbReference type="ARBA" id="ARBA00009347"/>
    </source>
</evidence>
<feature type="domain" description="Acyl-CoA dehydrogenase/oxidase N-terminal" evidence="9">
    <location>
        <begin position="7"/>
        <end position="109"/>
    </location>
</feature>
<dbReference type="InterPro" id="IPR037069">
    <property type="entry name" value="AcylCoA_DH/ox_N_sf"/>
</dbReference>
<dbReference type="InterPro" id="IPR046373">
    <property type="entry name" value="Acyl-CoA_Oxase/DH_mid-dom_sf"/>
</dbReference>
<evidence type="ECO:0000256" key="1">
    <source>
        <dbReference type="ARBA" id="ARBA00001974"/>
    </source>
</evidence>
<dbReference type="InterPro" id="IPR013786">
    <property type="entry name" value="AcylCoA_DH/ox_N"/>
</dbReference>
<keyword evidence="11" id="KW-1185">Reference proteome</keyword>
<dbReference type="PANTHER" id="PTHR43884:SF20">
    <property type="entry name" value="ACYL-COA DEHYDROGENASE FADE28"/>
    <property type="match status" value="1"/>
</dbReference>
<evidence type="ECO:0000256" key="5">
    <source>
        <dbReference type="ARBA" id="ARBA00023002"/>
    </source>
</evidence>
<reference evidence="10 11" key="1">
    <citation type="submission" date="2021-08" db="EMBL/GenBank/DDBJ databases">
        <authorList>
            <person name="Tuo L."/>
        </authorList>
    </citation>
    <scope>NUCLEOTIDE SEQUENCE [LARGE SCALE GENOMIC DNA]</scope>
    <source>
        <strain evidence="10 11">JCM 31229</strain>
    </source>
</reference>
<keyword evidence="5 6" id="KW-0560">Oxidoreductase</keyword>
<evidence type="ECO:0000259" key="7">
    <source>
        <dbReference type="Pfam" id="PF00441"/>
    </source>
</evidence>
<dbReference type="Pfam" id="PF02770">
    <property type="entry name" value="Acyl-CoA_dh_M"/>
    <property type="match status" value="1"/>
</dbReference>
<dbReference type="RefSeq" id="WP_222991403.1">
    <property type="nucleotide sequence ID" value="NZ_JAINVV010000008.1"/>
</dbReference>
<dbReference type="InterPro" id="IPR006091">
    <property type="entry name" value="Acyl-CoA_Oxase/DH_mid-dom"/>
</dbReference>
<dbReference type="PANTHER" id="PTHR43884">
    <property type="entry name" value="ACYL-COA DEHYDROGENASE"/>
    <property type="match status" value="1"/>
</dbReference>
<comment type="caution">
    <text evidence="10">The sequence shown here is derived from an EMBL/GenBank/DDBJ whole genome shotgun (WGS) entry which is preliminary data.</text>
</comment>
<feature type="domain" description="Acyl-CoA dehydrogenase/oxidase C-terminal" evidence="7">
    <location>
        <begin position="225"/>
        <end position="351"/>
    </location>
</feature>
<evidence type="ECO:0000256" key="3">
    <source>
        <dbReference type="ARBA" id="ARBA00022630"/>
    </source>
</evidence>
<dbReference type="InterPro" id="IPR009100">
    <property type="entry name" value="AcylCoA_DH/oxidase_NM_dom_sf"/>
</dbReference>
<keyword evidence="4 6" id="KW-0274">FAD</keyword>
<dbReference type="Pfam" id="PF02771">
    <property type="entry name" value="Acyl-CoA_dh_N"/>
    <property type="match status" value="1"/>
</dbReference>
<dbReference type="SUPFAM" id="SSF47203">
    <property type="entry name" value="Acyl-CoA dehydrogenase C-terminal domain-like"/>
    <property type="match status" value="1"/>
</dbReference>
<evidence type="ECO:0000313" key="10">
    <source>
        <dbReference type="EMBL" id="MBY8824333.1"/>
    </source>
</evidence>
<evidence type="ECO:0000259" key="8">
    <source>
        <dbReference type="Pfam" id="PF02770"/>
    </source>
</evidence>
<dbReference type="InterPro" id="IPR036250">
    <property type="entry name" value="AcylCo_DH-like_C"/>
</dbReference>
<dbReference type="Gene3D" id="1.20.140.10">
    <property type="entry name" value="Butyryl-CoA Dehydrogenase, subunit A, domain 3"/>
    <property type="match status" value="1"/>
</dbReference>
<dbReference type="Gene3D" id="1.10.540.10">
    <property type="entry name" value="Acyl-CoA dehydrogenase/oxidase, N-terminal domain"/>
    <property type="match status" value="1"/>
</dbReference>
<accession>A0ABS7PSL9</accession>
<dbReference type="Proteomes" id="UP000706039">
    <property type="component" value="Unassembled WGS sequence"/>
</dbReference>
<dbReference type="InterPro" id="IPR009075">
    <property type="entry name" value="AcylCo_DH/oxidase_C"/>
</dbReference>
<proteinExistence type="inferred from homology"/>
<comment type="cofactor">
    <cofactor evidence="1 6">
        <name>FAD</name>
        <dbReference type="ChEBI" id="CHEBI:57692"/>
    </cofactor>
</comment>
<evidence type="ECO:0000256" key="4">
    <source>
        <dbReference type="ARBA" id="ARBA00022827"/>
    </source>
</evidence>
<keyword evidence="3 6" id="KW-0285">Flavoprotein</keyword>
<dbReference type="Gene3D" id="2.40.110.10">
    <property type="entry name" value="Butyryl-CoA Dehydrogenase, subunit A, domain 2"/>
    <property type="match status" value="1"/>
</dbReference>
<dbReference type="Pfam" id="PF00441">
    <property type="entry name" value="Acyl-CoA_dh_1"/>
    <property type="match status" value="1"/>
</dbReference>
<protein>
    <submittedName>
        <fullName evidence="10">Acyl-CoA dehydrogenase family protein</fullName>
    </submittedName>
</protein>
<evidence type="ECO:0000313" key="11">
    <source>
        <dbReference type="Proteomes" id="UP000706039"/>
    </source>
</evidence>
<feature type="domain" description="Acyl-CoA oxidase/dehydrogenase middle" evidence="8">
    <location>
        <begin position="121"/>
        <end position="208"/>
    </location>
</feature>
<sequence length="357" mass="38172">MISFELTEEQEIIRSTMREISRDALSPEARRHDLDGAIGTAVLDTIWQAGIVQAQADRESRSPVSNVLVLEELAAGDASVALAVGAASGFVQAVTDQGSEAQRAVFLASLEGDRFAAGTIAAMEPDFVGDVTRPATRVLRSEDGFTLSGRKTMVPLAAQSTHFLVIADLDGASDAFIVDASATGVTIEARQALGLRGLGLGEVNFDGVVLPTDARLGEGNGADVQRIIDGARVGLAAAMLGLSRAVMEHIIPYTKERVVHGSPLAQKQKIAFDIADMRMETDAIRWMTWKAAWALETGLDATRLAQLAYTYAGERVMQIADNGLQSMGGHGFVEEHPMEMWYRNARSLSMLESVAGV</sequence>
<dbReference type="EMBL" id="JAINVV010000008">
    <property type="protein sequence ID" value="MBY8824333.1"/>
    <property type="molecule type" value="Genomic_DNA"/>
</dbReference>